<dbReference type="Proteomes" id="UP000078555">
    <property type="component" value="Unassembled WGS sequence"/>
</dbReference>
<feature type="compositionally biased region" description="Basic residues" evidence="1">
    <location>
        <begin position="36"/>
        <end position="48"/>
    </location>
</feature>
<feature type="region of interest" description="Disordered" evidence="1">
    <location>
        <begin position="30"/>
        <end position="68"/>
    </location>
</feature>
<proteinExistence type="predicted"/>
<gene>
    <name evidence="3" type="ORF">POVWA1_050310</name>
    <name evidence="2" type="ORF">POVWA2_011670</name>
</gene>
<name>A0A1A8ZKS8_PLAOA</name>
<evidence type="ECO:0000313" key="2">
    <source>
        <dbReference type="EMBL" id="SBT32835.1"/>
    </source>
</evidence>
<dbReference type="EMBL" id="FLRE01000043">
    <property type="protein sequence ID" value="SBT32835.1"/>
    <property type="molecule type" value="Genomic_DNA"/>
</dbReference>
<evidence type="ECO:0000313" key="3">
    <source>
        <dbReference type="EMBL" id="SBT44673.1"/>
    </source>
</evidence>
<protein>
    <submittedName>
        <fullName evidence="3">Rhoptry neck protein 5, putative (RON5)</fullName>
    </submittedName>
</protein>
<evidence type="ECO:0000313" key="5">
    <source>
        <dbReference type="Proteomes" id="UP000078555"/>
    </source>
</evidence>
<sequence>MGMHGDVKGSLLASTVNFIILNKEGKAILKNTTREQRRKKKKKKKKEEKRREEKFKQRDTNKHTVASP</sequence>
<organism evidence="3 5">
    <name type="scientific">Plasmodium ovale wallikeri</name>
    <dbReference type="NCBI Taxonomy" id="864142"/>
    <lineage>
        <taxon>Eukaryota</taxon>
        <taxon>Sar</taxon>
        <taxon>Alveolata</taxon>
        <taxon>Apicomplexa</taxon>
        <taxon>Aconoidasida</taxon>
        <taxon>Haemosporida</taxon>
        <taxon>Plasmodiidae</taxon>
        <taxon>Plasmodium</taxon>
        <taxon>Plasmodium (Plasmodium)</taxon>
    </lineage>
</organism>
<evidence type="ECO:0000313" key="4">
    <source>
        <dbReference type="Proteomes" id="UP000078550"/>
    </source>
</evidence>
<feature type="compositionally biased region" description="Basic and acidic residues" evidence="1">
    <location>
        <begin position="49"/>
        <end position="62"/>
    </location>
</feature>
<evidence type="ECO:0000256" key="1">
    <source>
        <dbReference type="SAM" id="MobiDB-lite"/>
    </source>
</evidence>
<reference evidence="4 5" key="2">
    <citation type="submission" date="2016-05" db="EMBL/GenBank/DDBJ databases">
        <authorList>
            <person name="Naeem Raeece"/>
        </authorList>
    </citation>
    <scope>NUCLEOTIDE SEQUENCE [LARGE SCALE GENOMIC DNA]</scope>
</reference>
<dbReference type="EMBL" id="FLRD01000135">
    <property type="protein sequence ID" value="SBT44673.1"/>
    <property type="molecule type" value="Genomic_DNA"/>
</dbReference>
<keyword evidence="5" id="KW-1185">Reference proteome</keyword>
<dbReference type="AlphaFoldDB" id="A0A1A8ZKS8"/>
<dbReference type="Proteomes" id="UP000078550">
    <property type="component" value="Unassembled WGS sequence"/>
</dbReference>
<reference evidence="3" key="1">
    <citation type="submission" date="2016-05" db="EMBL/GenBank/DDBJ databases">
        <authorList>
            <person name="Lavstsen T."/>
            <person name="Jespersen J.S."/>
        </authorList>
    </citation>
    <scope>NUCLEOTIDE SEQUENCE [LARGE SCALE GENOMIC DNA]</scope>
</reference>
<accession>A0A1A8ZKS8</accession>